<dbReference type="PANTHER" id="PTHR33416">
    <property type="entry name" value="NUCLEAR PORE COMPLEX PROTEIN NUP1"/>
    <property type="match status" value="1"/>
</dbReference>
<dbReference type="PaxDb" id="3880-AES61913"/>
<feature type="compositionally biased region" description="Gly residues" evidence="1">
    <location>
        <begin position="1320"/>
        <end position="1334"/>
    </location>
</feature>
<evidence type="ECO:0000313" key="4">
    <source>
        <dbReference type="EnsemblPlants" id="AES61913"/>
    </source>
</evidence>
<sequence length="1350" mass="140040">MATEGKEKNLYEGGTGGKFRKRPFRKTQTTPYDRPPAALRNPNSNNNGWISKLVDPAHRLITHGAHSLFSSLLRKRLPPPPPAPNSSGMEQETGQHNHQEEAVEMEQEMRQENHQEESVAKESSGNQQRAVGESNVQVNCSDSDQGGLTELEKLLKQKIFTRSEIDHLTALMQSRTVDVAVRGEEKRSEMVPSEPILPSGQKEEYPKTPTVENGIENHLALTQPVTSSVPIEDVASPVELAKAYMGSRHPNVSTSMLGVRYPARGEDTTPLKSEKSPFKSPTMSIVPRATRHTAIHENGFVTPRPRGRSAIYSMARTPYTRIYPTSTLKGGGLAVHGEPSSSTQSAMDYAMFSGSTQGGIKRRNLAVDNNIGSVGPIRRVRQKSNLLYSKGSSSPLSGSALSVYRNGLGIDAAQQPSSSLHKPVLLDEVKHKSEENVSGTKSSMSFPPSSSKSSEMATKILQQLDKIGSPREKSSESRLPVVSDSSSMKLSPSMLRGQALRSMEMVDAFKLPDNLQGNNLDGTFGNLTSSAQNQKSISHRDKGENGPLKLVASSNESVPIVTTTETTKSRNQVLSSDNSFMMKSVSNPTQKKRAFHMSAHENSLDLGDNAYRAVSFSSAEKETKSSTVIEDKVSSGSEAIAHESPSTSSVVLPSTRFTIDAQAHVKTTDGGAHVKTTVATVAVTAPTITTFGSDKPALSNGSTANPSLFNFANKNISSAELSTSVASSKEIAKSAPVFGLEKVDPSKEAGGPSVNFDTKQNVFKVPPIPFTASSSVGGESTPKFGASFDSQPGGSISFTTVAGSTGSMQKVRESDSGDANKNTGFSVGASELAVSSAASTSLLTPPNSIFKFGHSSNQNNGSLGSGPSFSSSFPSLISNNFSNSSNQNNGSLASGPSFSSSVPSLVSNNFSNSSSSLSASGGINSTSASTGISMITPALAASSNNCSSSSTPVVATSSSTTSLFKFGSSPVTSAGLSVSSSGSKPLETGNRQDAGISSFSSTAFGSSSAAVGSTASAIFGFSSSAMTTGASQSQSSFGAGSGSLFGAQASPPAGIFTTSTQTQSVQSFASSPLFGSTGKTDISSGSSLFPSLSSATNTSFSSGSSMFPSSSTTNIFNSSTTFGLGTSASSLAVNSSSGTGSSLFGASGWQPSNSLFGSTFSSSPSSGFGTSSTTVASTSSPMFASTTSASAPQFSFTSAVASTSTQPAFGSPNPVFAFGSAPVNNDQMSMVDSMAEDSVQATPPMSPMFGQQPAPVQSNFVFGASTQSGTSPFQFASQQNIASQVSAPSGTSPFQFASQQNIPPQNPSPFQASGSLEFNAGGGGSFSLGSGGGDKSGRKIIKVKHRNRKK</sequence>
<name>G7I308_MEDTR</name>
<reference evidence="2 5" key="1">
    <citation type="journal article" date="2011" name="Nature">
        <title>The Medicago genome provides insight into the evolution of rhizobial symbioses.</title>
        <authorList>
            <person name="Young N.D."/>
            <person name="Debelle F."/>
            <person name="Oldroyd G.E."/>
            <person name="Geurts R."/>
            <person name="Cannon S.B."/>
            <person name="Udvardi M.K."/>
            <person name="Benedito V.A."/>
            <person name="Mayer K.F."/>
            <person name="Gouzy J."/>
            <person name="Schoof H."/>
            <person name="Van de Peer Y."/>
            <person name="Proost S."/>
            <person name="Cook D.R."/>
            <person name="Meyers B.C."/>
            <person name="Spannagl M."/>
            <person name="Cheung F."/>
            <person name="De Mita S."/>
            <person name="Krishnakumar V."/>
            <person name="Gundlach H."/>
            <person name="Zhou S."/>
            <person name="Mudge J."/>
            <person name="Bharti A.K."/>
            <person name="Murray J.D."/>
            <person name="Naoumkina M.A."/>
            <person name="Rosen B."/>
            <person name="Silverstein K.A."/>
            <person name="Tang H."/>
            <person name="Rombauts S."/>
            <person name="Zhao P.X."/>
            <person name="Zhou P."/>
            <person name="Barbe V."/>
            <person name="Bardou P."/>
            <person name="Bechner M."/>
            <person name="Bellec A."/>
            <person name="Berger A."/>
            <person name="Berges H."/>
            <person name="Bidwell S."/>
            <person name="Bisseling T."/>
            <person name="Choisne N."/>
            <person name="Couloux A."/>
            <person name="Denny R."/>
            <person name="Deshpande S."/>
            <person name="Dai X."/>
            <person name="Doyle J.J."/>
            <person name="Dudez A.M."/>
            <person name="Farmer A.D."/>
            <person name="Fouteau S."/>
            <person name="Franken C."/>
            <person name="Gibelin C."/>
            <person name="Gish J."/>
            <person name="Goldstein S."/>
            <person name="Gonzalez A.J."/>
            <person name="Green P.J."/>
            <person name="Hallab A."/>
            <person name="Hartog M."/>
            <person name="Hua A."/>
            <person name="Humphray S.J."/>
            <person name="Jeong D.H."/>
            <person name="Jing Y."/>
            <person name="Jocker A."/>
            <person name="Kenton S.M."/>
            <person name="Kim D.J."/>
            <person name="Klee K."/>
            <person name="Lai H."/>
            <person name="Lang C."/>
            <person name="Lin S."/>
            <person name="Macmil S.L."/>
            <person name="Magdelenat G."/>
            <person name="Matthews L."/>
            <person name="McCorrison J."/>
            <person name="Monaghan E.L."/>
            <person name="Mun J.H."/>
            <person name="Najar F.Z."/>
            <person name="Nicholson C."/>
            <person name="Noirot C."/>
            <person name="O'Bleness M."/>
            <person name="Paule C.R."/>
            <person name="Poulain J."/>
            <person name="Prion F."/>
            <person name="Qin B."/>
            <person name="Qu C."/>
            <person name="Retzel E.F."/>
            <person name="Riddle C."/>
            <person name="Sallet E."/>
            <person name="Samain S."/>
            <person name="Samson N."/>
            <person name="Sanders I."/>
            <person name="Saurat O."/>
            <person name="Scarpelli C."/>
            <person name="Schiex T."/>
            <person name="Segurens B."/>
            <person name="Severin A.J."/>
            <person name="Sherrier D.J."/>
            <person name="Shi R."/>
            <person name="Sims S."/>
            <person name="Singer S.R."/>
            <person name="Sinharoy S."/>
            <person name="Sterck L."/>
            <person name="Viollet A."/>
            <person name="Wang B.B."/>
            <person name="Wang K."/>
            <person name="Wang M."/>
            <person name="Wang X."/>
            <person name="Warfsmann J."/>
            <person name="Weissenbach J."/>
            <person name="White D.D."/>
            <person name="White J.D."/>
            <person name="Wiley G.B."/>
            <person name="Wincker P."/>
            <person name="Xing Y."/>
            <person name="Yang L."/>
            <person name="Yao Z."/>
            <person name="Ying F."/>
            <person name="Zhai J."/>
            <person name="Zhou L."/>
            <person name="Zuber A."/>
            <person name="Denarie J."/>
            <person name="Dixon R.A."/>
            <person name="May G.D."/>
            <person name="Schwartz D.C."/>
            <person name="Rogers J."/>
            <person name="Quetier F."/>
            <person name="Town C.D."/>
            <person name="Roe B.A."/>
        </authorList>
    </citation>
    <scope>NUCLEOTIDE SEQUENCE [LARGE SCALE GENOMIC DNA]</scope>
    <source>
        <strain evidence="2">A17</strain>
        <strain evidence="4 5">cv. Jemalong A17</strain>
    </source>
</reference>
<dbReference type="GO" id="GO:0016973">
    <property type="term" value="P:poly(A)+ mRNA export from nucleus"/>
    <property type="evidence" value="ECO:0000318"/>
    <property type="project" value="GO_Central"/>
</dbReference>
<dbReference type="KEGG" id="mtr:11422934"/>
<gene>
    <name evidence="4" type="primary">11422934</name>
    <name evidence="2" type="ordered locus">MTR_1g090340</name>
    <name evidence="3" type="ORF">MtrunA17_Chr1g0196931</name>
</gene>
<protein>
    <recommendedName>
        <fullName evidence="6">Nuclear pore complex protein NUP1-like</fullName>
    </recommendedName>
</protein>
<dbReference type="Proteomes" id="UP000265566">
    <property type="component" value="Chromosome 1"/>
</dbReference>
<proteinExistence type="predicted"/>
<dbReference type="Proteomes" id="UP000002051">
    <property type="component" value="Unassembled WGS sequence"/>
</dbReference>
<evidence type="ECO:0000313" key="2">
    <source>
        <dbReference type="EMBL" id="AES61913.2"/>
    </source>
</evidence>
<feature type="compositionally biased region" description="Polar residues" evidence="1">
    <location>
        <begin position="121"/>
        <end position="145"/>
    </location>
</feature>
<feature type="compositionally biased region" description="Low complexity" evidence="1">
    <location>
        <begin position="969"/>
        <end position="986"/>
    </location>
</feature>
<feature type="compositionally biased region" description="Basic and acidic residues" evidence="1">
    <location>
        <begin position="1"/>
        <end position="10"/>
    </location>
</feature>
<feature type="region of interest" description="Disordered" evidence="1">
    <location>
        <begin position="432"/>
        <end position="492"/>
    </location>
</feature>
<dbReference type="HOGENOM" id="CLU_006995_1_0_1"/>
<dbReference type="OrthoDB" id="653468at2759"/>
<dbReference type="STRING" id="3880.G7I308"/>
<feature type="region of interest" description="Disordered" evidence="1">
    <location>
        <begin position="1"/>
        <end position="51"/>
    </location>
</feature>
<feature type="compositionally biased region" description="Low complexity" evidence="1">
    <location>
        <begin position="438"/>
        <end position="454"/>
    </location>
</feature>
<evidence type="ECO:0000313" key="3">
    <source>
        <dbReference type="EMBL" id="RHN81244.1"/>
    </source>
</evidence>
<feature type="compositionally biased region" description="Basic residues" evidence="1">
    <location>
        <begin position="1338"/>
        <end position="1350"/>
    </location>
</feature>
<evidence type="ECO:0008006" key="6">
    <source>
        <dbReference type="Google" id="ProtNLM"/>
    </source>
</evidence>
<reference evidence="2 5" key="2">
    <citation type="journal article" date="2014" name="BMC Genomics">
        <title>An improved genome release (version Mt4.0) for the model legume Medicago truncatula.</title>
        <authorList>
            <person name="Tang H."/>
            <person name="Krishnakumar V."/>
            <person name="Bidwell S."/>
            <person name="Rosen B."/>
            <person name="Chan A."/>
            <person name="Zhou S."/>
            <person name="Gentzbittel L."/>
            <person name="Childs K.L."/>
            <person name="Yandell M."/>
            <person name="Gundlach H."/>
            <person name="Mayer K.F."/>
            <person name="Schwartz D.C."/>
            <person name="Town C.D."/>
        </authorList>
    </citation>
    <scope>GENOME REANNOTATION</scope>
    <source>
        <strain evidence="4 5">cv. Jemalong A17</strain>
    </source>
</reference>
<keyword evidence="5" id="KW-1185">Reference proteome</keyword>
<evidence type="ECO:0000313" key="5">
    <source>
        <dbReference type="Proteomes" id="UP000002051"/>
    </source>
</evidence>
<feature type="compositionally biased region" description="Basic and acidic residues" evidence="1">
    <location>
        <begin position="93"/>
        <end position="120"/>
    </location>
</feature>
<evidence type="ECO:0000256" key="1">
    <source>
        <dbReference type="SAM" id="MobiDB-lite"/>
    </source>
</evidence>
<accession>G7I308</accession>
<organism evidence="2 5">
    <name type="scientific">Medicago truncatula</name>
    <name type="common">Barrel medic</name>
    <name type="synonym">Medicago tribuloides</name>
    <dbReference type="NCBI Taxonomy" id="3880"/>
    <lineage>
        <taxon>Eukaryota</taxon>
        <taxon>Viridiplantae</taxon>
        <taxon>Streptophyta</taxon>
        <taxon>Embryophyta</taxon>
        <taxon>Tracheophyta</taxon>
        <taxon>Spermatophyta</taxon>
        <taxon>Magnoliopsida</taxon>
        <taxon>eudicotyledons</taxon>
        <taxon>Gunneridae</taxon>
        <taxon>Pentapetalae</taxon>
        <taxon>rosids</taxon>
        <taxon>fabids</taxon>
        <taxon>Fabales</taxon>
        <taxon>Fabaceae</taxon>
        <taxon>Papilionoideae</taxon>
        <taxon>50 kb inversion clade</taxon>
        <taxon>NPAAA clade</taxon>
        <taxon>Hologalegina</taxon>
        <taxon>IRL clade</taxon>
        <taxon>Trifolieae</taxon>
        <taxon>Medicago</taxon>
    </lineage>
</organism>
<dbReference type="PANTHER" id="PTHR33416:SF20">
    <property type="entry name" value="NUCLEAR PORE COMPLEX PROTEIN NUP1"/>
    <property type="match status" value="1"/>
</dbReference>
<dbReference type="GO" id="GO:0005635">
    <property type="term" value="C:nuclear envelope"/>
    <property type="evidence" value="ECO:0000318"/>
    <property type="project" value="GO_Central"/>
</dbReference>
<reference evidence="3" key="4">
    <citation type="journal article" date="2018" name="Nat. Plants">
        <title>Whole-genome landscape of Medicago truncatula symbiotic genes.</title>
        <authorList>
            <person name="Pecrix Y."/>
            <person name="Gamas P."/>
            <person name="Carrere S."/>
        </authorList>
    </citation>
    <scope>NUCLEOTIDE SEQUENCE</scope>
    <source>
        <tissue evidence="3">Leaves</tissue>
    </source>
</reference>
<dbReference type="EMBL" id="CM001217">
    <property type="protein sequence ID" value="AES61913.2"/>
    <property type="molecule type" value="Genomic_DNA"/>
</dbReference>
<feature type="region of interest" description="Disordered" evidence="1">
    <location>
        <begin position="1281"/>
        <end position="1350"/>
    </location>
</feature>
<feature type="compositionally biased region" description="Polar residues" evidence="1">
    <location>
        <begin position="1281"/>
        <end position="1297"/>
    </location>
</feature>
<feature type="region of interest" description="Disordered" evidence="1">
    <location>
        <begin position="73"/>
        <end position="145"/>
    </location>
</feature>
<feature type="region of interest" description="Disordered" evidence="1">
    <location>
        <begin position="969"/>
        <end position="992"/>
    </location>
</feature>
<reference evidence="4" key="3">
    <citation type="submission" date="2015-04" db="UniProtKB">
        <authorList>
            <consortium name="EnsemblPlants"/>
        </authorList>
    </citation>
    <scope>IDENTIFICATION</scope>
    <source>
        <strain evidence="4">cv. Jemalong A17</strain>
    </source>
</reference>
<feature type="region of interest" description="Disordered" evidence="1">
    <location>
        <begin position="801"/>
        <end position="822"/>
    </location>
</feature>
<dbReference type="GO" id="GO:0071763">
    <property type="term" value="P:nuclear membrane organization"/>
    <property type="evidence" value="ECO:0000318"/>
    <property type="project" value="GO_Central"/>
</dbReference>
<feature type="region of interest" description="Disordered" evidence="1">
    <location>
        <begin position="183"/>
        <end position="205"/>
    </location>
</feature>
<dbReference type="eggNOG" id="KOG0845">
    <property type="taxonomic scope" value="Eukaryota"/>
</dbReference>
<dbReference type="Gramene" id="rna5257">
    <property type="protein sequence ID" value="RHN81244.1"/>
    <property type="gene ID" value="gene5257"/>
</dbReference>
<dbReference type="EMBL" id="PSQE01000001">
    <property type="protein sequence ID" value="RHN81244.1"/>
    <property type="molecule type" value="Genomic_DNA"/>
</dbReference>
<dbReference type="EnsemblPlants" id="AES61913">
    <property type="protein sequence ID" value="AES61913"/>
    <property type="gene ID" value="MTR_1g090340"/>
</dbReference>
<feature type="compositionally biased region" description="Low complexity" evidence="1">
    <location>
        <begin position="480"/>
        <end position="492"/>
    </location>
</feature>
<feature type="compositionally biased region" description="Low complexity" evidence="1">
    <location>
        <begin position="1298"/>
        <end position="1311"/>
    </location>
</feature>